<dbReference type="AlphaFoldDB" id="A0AAE1ABH6"/>
<proteinExistence type="predicted"/>
<protein>
    <submittedName>
        <fullName evidence="1">Uncharacterized protein</fullName>
    </submittedName>
</protein>
<reference evidence="1" key="1">
    <citation type="journal article" date="2023" name="G3 (Bethesda)">
        <title>A reference genome for the long-term kleptoplast-retaining sea slug Elysia crispata morphotype clarki.</title>
        <authorList>
            <person name="Eastman K.E."/>
            <person name="Pendleton A.L."/>
            <person name="Shaikh M.A."/>
            <person name="Suttiyut T."/>
            <person name="Ogas R."/>
            <person name="Tomko P."/>
            <person name="Gavelis G."/>
            <person name="Widhalm J.R."/>
            <person name="Wisecaver J.H."/>
        </authorList>
    </citation>
    <scope>NUCLEOTIDE SEQUENCE</scope>
    <source>
        <strain evidence="1">ECLA1</strain>
    </source>
</reference>
<sequence>MLSIGTLLFKGKEIQSENCGAQPLTEQHIVETCLTSASARERLGVRRASNMEHHATPSISLLQTHPRK</sequence>
<organism evidence="1 2">
    <name type="scientific">Elysia crispata</name>
    <name type="common">lettuce slug</name>
    <dbReference type="NCBI Taxonomy" id="231223"/>
    <lineage>
        <taxon>Eukaryota</taxon>
        <taxon>Metazoa</taxon>
        <taxon>Spiralia</taxon>
        <taxon>Lophotrochozoa</taxon>
        <taxon>Mollusca</taxon>
        <taxon>Gastropoda</taxon>
        <taxon>Heterobranchia</taxon>
        <taxon>Euthyneura</taxon>
        <taxon>Panpulmonata</taxon>
        <taxon>Sacoglossa</taxon>
        <taxon>Placobranchoidea</taxon>
        <taxon>Plakobranchidae</taxon>
        <taxon>Elysia</taxon>
    </lineage>
</organism>
<comment type="caution">
    <text evidence="1">The sequence shown here is derived from an EMBL/GenBank/DDBJ whole genome shotgun (WGS) entry which is preliminary data.</text>
</comment>
<name>A0AAE1ABH6_9GAST</name>
<accession>A0AAE1ABH6</accession>
<evidence type="ECO:0000313" key="1">
    <source>
        <dbReference type="EMBL" id="KAK3783612.1"/>
    </source>
</evidence>
<keyword evidence="2" id="KW-1185">Reference proteome</keyword>
<dbReference type="Proteomes" id="UP001283361">
    <property type="component" value="Unassembled WGS sequence"/>
</dbReference>
<dbReference type="EMBL" id="JAWDGP010002384">
    <property type="protein sequence ID" value="KAK3783612.1"/>
    <property type="molecule type" value="Genomic_DNA"/>
</dbReference>
<gene>
    <name evidence="1" type="ORF">RRG08_020939</name>
</gene>
<evidence type="ECO:0000313" key="2">
    <source>
        <dbReference type="Proteomes" id="UP001283361"/>
    </source>
</evidence>